<feature type="transmembrane region" description="Helical" evidence="2">
    <location>
        <begin position="16"/>
        <end position="43"/>
    </location>
</feature>
<gene>
    <name evidence="4" type="ORF">S7711_07302</name>
</gene>
<dbReference type="OrthoDB" id="405906at2759"/>
<feature type="transmembrane region" description="Helical" evidence="2">
    <location>
        <begin position="201"/>
        <end position="223"/>
    </location>
</feature>
<dbReference type="Proteomes" id="UP000028045">
    <property type="component" value="Unassembled WGS sequence"/>
</dbReference>
<organism evidence="4 5">
    <name type="scientific">Stachybotrys chartarum (strain CBS 109288 / IBT 7711)</name>
    <name type="common">Toxic black mold</name>
    <name type="synonym">Stilbospora chartarum</name>
    <dbReference type="NCBI Taxonomy" id="1280523"/>
    <lineage>
        <taxon>Eukaryota</taxon>
        <taxon>Fungi</taxon>
        <taxon>Dikarya</taxon>
        <taxon>Ascomycota</taxon>
        <taxon>Pezizomycotina</taxon>
        <taxon>Sordariomycetes</taxon>
        <taxon>Hypocreomycetidae</taxon>
        <taxon>Hypocreales</taxon>
        <taxon>Stachybotryaceae</taxon>
        <taxon>Stachybotrys</taxon>
    </lineage>
</organism>
<keyword evidence="2" id="KW-0472">Membrane</keyword>
<proteinExistence type="predicted"/>
<evidence type="ECO:0000313" key="5">
    <source>
        <dbReference type="Proteomes" id="UP000028045"/>
    </source>
</evidence>
<evidence type="ECO:0000256" key="2">
    <source>
        <dbReference type="SAM" id="Phobius"/>
    </source>
</evidence>
<sequence length="315" mass="35045">MASDPGGYGRDPSTSYPVSICIATFIGIAFYNVIELTIIVFCVFKNRHGLYFWSFMAAMLGIALWSLGYLTKTFRLARGTLLYSIFIATGWCLMVTGQSFVLYSRLHLILYNQTHLKLILVMIIINAIILHIPTMVMGFGANSNHPEVWLRIYPIYEKVEVTIFFLQELILSSLYILCTIKFFREDSAHLGRTLGNTLRRLVAVNVVVIILDITILVLEYASYYDVQTAYKGMAYSIKLKLEFSILNELVRTTTAGQVLPSCACNCGSHPPATSGTMPLSRYNDTNNSVPPQITPGSDGLGASSISRLRTESGSD</sequence>
<dbReference type="AlphaFoldDB" id="A0A084BA18"/>
<dbReference type="HOGENOM" id="CLU_045148_4_1_1"/>
<name>A0A084BA18_STACB</name>
<dbReference type="PANTHER" id="PTHR37013:SF3">
    <property type="entry name" value="INTEGRAL MEMBRANE PROTEIN (AFU_ORTHOLOGUE AFUA_1G05950)"/>
    <property type="match status" value="1"/>
</dbReference>
<feature type="domain" description="DUF7703" evidence="3">
    <location>
        <begin position="19"/>
        <end position="255"/>
    </location>
</feature>
<feature type="transmembrane region" description="Helical" evidence="2">
    <location>
        <begin position="50"/>
        <end position="70"/>
    </location>
</feature>
<evidence type="ECO:0000313" key="4">
    <source>
        <dbReference type="EMBL" id="KEY74397.1"/>
    </source>
</evidence>
<dbReference type="PANTHER" id="PTHR37013">
    <property type="entry name" value="INTEGRAL MEMBRANE PROTEIN (AFU_ORTHOLOGUE AFUA_1G05950)-RELATED"/>
    <property type="match status" value="1"/>
</dbReference>
<evidence type="ECO:0000259" key="3">
    <source>
        <dbReference type="Pfam" id="PF24802"/>
    </source>
</evidence>
<protein>
    <recommendedName>
        <fullName evidence="3">DUF7703 domain-containing protein</fullName>
    </recommendedName>
</protein>
<feature type="compositionally biased region" description="Polar residues" evidence="1">
    <location>
        <begin position="275"/>
        <end position="295"/>
    </location>
</feature>
<dbReference type="InterPro" id="IPR056120">
    <property type="entry name" value="DUF7703"/>
</dbReference>
<keyword evidence="5" id="KW-1185">Reference proteome</keyword>
<feature type="transmembrane region" description="Helical" evidence="2">
    <location>
        <begin position="118"/>
        <end position="141"/>
    </location>
</feature>
<dbReference type="Pfam" id="PF24802">
    <property type="entry name" value="DUF7703"/>
    <property type="match status" value="1"/>
</dbReference>
<reference evidence="4 5" key="1">
    <citation type="journal article" date="2014" name="BMC Genomics">
        <title>Comparative genome sequencing reveals chemotype-specific gene clusters in the toxigenic black mold Stachybotrys.</title>
        <authorList>
            <person name="Semeiks J."/>
            <person name="Borek D."/>
            <person name="Otwinowski Z."/>
            <person name="Grishin N.V."/>
        </authorList>
    </citation>
    <scope>NUCLEOTIDE SEQUENCE [LARGE SCALE GENOMIC DNA]</scope>
    <source>
        <strain evidence="5">CBS 109288 / IBT 7711</strain>
    </source>
</reference>
<keyword evidence="2" id="KW-0812">Transmembrane</keyword>
<feature type="transmembrane region" description="Helical" evidence="2">
    <location>
        <begin position="161"/>
        <end position="180"/>
    </location>
</feature>
<keyword evidence="2" id="KW-1133">Transmembrane helix</keyword>
<dbReference type="EMBL" id="KL647604">
    <property type="protein sequence ID" value="KEY74397.1"/>
    <property type="molecule type" value="Genomic_DNA"/>
</dbReference>
<accession>A0A084BA18</accession>
<evidence type="ECO:0000256" key="1">
    <source>
        <dbReference type="SAM" id="MobiDB-lite"/>
    </source>
</evidence>
<feature type="transmembrane region" description="Helical" evidence="2">
    <location>
        <begin position="82"/>
        <end position="106"/>
    </location>
</feature>
<feature type="region of interest" description="Disordered" evidence="1">
    <location>
        <begin position="275"/>
        <end position="315"/>
    </location>
</feature>